<reference evidence="2 3" key="1">
    <citation type="submission" date="2021-06" db="EMBL/GenBank/DDBJ databases">
        <title>Caerostris extrusa draft genome.</title>
        <authorList>
            <person name="Kono N."/>
            <person name="Arakawa K."/>
        </authorList>
    </citation>
    <scope>NUCLEOTIDE SEQUENCE [LARGE SCALE GENOMIC DNA]</scope>
</reference>
<dbReference type="EMBL" id="BPLR01003962">
    <property type="protein sequence ID" value="GIX90692.1"/>
    <property type="molecule type" value="Genomic_DNA"/>
</dbReference>
<gene>
    <name evidence="2" type="ORF">CEXT_464201</name>
</gene>
<evidence type="ECO:0000313" key="3">
    <source>
        <dbReference type="Proteomes" id="UP001054945"/>
    </source>
</evidence>
<dbReference type="Proteomes" id="UP001054945">
    <property type="component" value="Unassembled WGS sequence"/>
</dbReference>
<name>A0AAV4P0J5_CAEEX</name>
<sequence>MSFLRGRFGRALSQQNRAAHSKKRSANERHCLVETSPRRKIDGKDMIQPSKRVIFFPVIRSRLCVGPGGVRELAGLIKIEK</sequence>
<feature type="region of interest" description="Disordered" evidence="1">
    <location>
        <begin position="1"/>
        <end position="28"/>
    </location>
</feature>
<keyword evidence="3" id="KW-1185">Reference proteome</keyword>
<proteinExistence type="predicted"/>
<organism evidence="2 3">
    <name type="scientific">Caerostris extrusa</name>
    <name type="common">Bark spider</name>
    <name type="synonym">Caerostris bankana</name>
    <dbReference type="NCBI Taxonomy" id="172846"/>
    <lineage>
        <taxon>Eukaryota</taxon>
        <taxon>Metazoa</taxon>
        <taxon>Ecdysozoa</taxon>
        <taxon>Arthropoda</taxon>
        <taxon>Chelicerata</taxon>
        <taxon>Arachnida</taxon>
        <taxon>Araneae</taxon>
        <taxon>Araneomorphae</taxon>
        <taxon>Entelegynae</taxon>
        <taxon>Araneoidea</taxon>
        <taxon>Araneidae</taxon>
        <taxon>Caerostris</taxon>
    </lineage>
</organism>
<evidence type="ECO:0000313" key="2">
    <source>
        <dbReference type="EMBL" id="GIX90692.1"/>
    </source>
</evidence>
<dbReference type="AlphaFoldDB" id="A0AAV4P0J5"/>
<evidence type="ECO:0000256" key="1">
    <source>
        <dbReference type="SAM" id="MobiDB-lite"/>
    </source>
</evidence>
<accession>A0AAV4P0J5</accession>
<comment type="caution">
    <text evidence="2">The sequence shown here is derived from an EMBL/GenBank/DDBJ whole genome shotgun (WGS) entry which is preliminary data.</text>
</comment>
<protein>
    <submittedName>
        <fullName evidence="2">Uncharacterized protein</fullName>
    </submittedName>
</protein>